<accession>J8DYJ9</accession>
<feature type="transmembrane region" description="Helical" evidence="1">
    <location>
        <begin position="450"/>
        <end position="472"/>
    </location>
</feature>
<comment type="caution">
    <text evidence="2">The sequence shown here is derived from an EMBL/GenBank/DDBJ whole genome shotgun (WGS) entry which is preliminary data.</text>
</comment>
<keyword evidence="1" id="KW-0472">Membrane</keyword>
<organism evidence="2 3">
    <name type="scientific">Bacillus cereus MC67</name>
    <dbReference type="NCBI Taxonomy" id="1053219"/>
    <lineage>
        <taxon>Bacteria</taxon>
        <taxon>Bacillati</taxon>
        <taxon>Bacillota</taxon>
        <taxon>Bacilli</taxon>
        <taxon>Bacillales</taxon>
        <taxon>Bacillaceae</taxon>
        <taxon>Bacillus</taxon>
        <taxon>Bacillus cereus group</taxon>
    </lineage>
</organism>
<dbReference type="HOGENOM" id="CLU_010612_0_0_9"/>
<keyword evidence="1" id="KW-1133">Transmembrane helix</keyword>
<feature type="non-terminal residue" evidence="2">
    <location>
        <position position="836"/>
    </location>
</feature>
<dbReference type="RefSeq" id="WP_002162431.1">
    <property type="nucleotide sequence ID" value="NZ_JH792117.1"/>
</dbReference>
<keyword evidence="1" id="KW-0812">Transmembrane</keyword>
<evidence type="ECO:0000256" key="1">
    <source>
        <dbReference type="SAM" id="Phobius"/>
    </source>
</evidence>
<feature type="transmembrane region" description="Helical" evidence="1">
    <location>
        <begin position="310"/>
        <end position="336"/>
    </location>
</feature>
<dbReference type="InterPro" id="IPR016024">
    <property type="entry name" value="ARM-type_fold"/>
</dbReference>
<feature type="transmembrane region" description="Helical" evidence="1">
    <location>
        <begin position="572"/>
        <end position="592"/>
    </location>
</feature>
<evidence type="ECO:0000313" key="2">
    <source>
        <dbReference type="EMBL" id="EJQ89801.1"/>
    </source>
</evidence>
<sequence>MADGQVRIDVGLETEQVRRDVQQVNRELGRVGSNMGRVSRDMASSMGQGFTQMNNDIARGYTQVSQAHQGMMNEMKSAYMQQKANMSDTREAQIEAQYGYFKMAQASATYTGSVDTMINRINEIGKAQKKANDQQINGNRMALISMYETIGALNNASSTASRMQNNLTQMNNPLYNTSRLAMTAVDSLDRLARSGSPQQLALEFLGANASVKQYNDFIRDLGAQMMALPVIFGLATAGAVKFYGALHGKVMEENTKYAEAYNNMIEKLTKAFEPMRQAFASVMVPVYNFVAAMAELIIKFNEAHPTLAKFIQGMMMLVPALMVLATPLALGIGYFAGLRAILFALRPVMMPIITGFGLMSAPVWIVAGAIAGLVVGFNHFYKTSETFRNAVNSSIETMKQFGLNLLNVGRYLIGVVADGGLLNDWLSHLPEGWRSVAEAMGTAIITMRTAVVSLFAPIGQLGGHFVSLLQYIWSVIAVGDVMNDWITHLPVGFQNCALMLGNAVMSIRTTIMSMVEAIRLAIGGDTSQLGQIFATILPSLIALLVGGLPGLLITASRFLPTIVEGINSMMPMLTSTITNVITGMVNMIVTYLPQFLTQGIAILTKVIEGLLQVLPQVITTLVNVATQMINSFVNIIGTLLPVILDAGIKILMAVIDGIVKSLPSIIDACIKVITTLVNALVNLLPKIIDAGIKILMALIDGIIKILPQLIQAGITIMTKLLDSIIKNLPQILSAGMKILSELIKGIVKILPQLISMGLKLIMDLARAIISNLPQILSAGVQIIGMLIKGIISMVGSLLSTITSNVIGGIKNCFSNAGSMLLNIGKDIINGLINGIS</sequence>
<feature type="transmembrane region" description="Helical" evidence="1">
    <location>
        <begin position="348"/>
        <end position="375"/>
    </location>
</feature>
<proteinExistence type="predicted"/>
<protein>
    <recommendedName>
        <fullName evidence="4">Phage tail tape measure protein, TP901 family, core region</fullName>
    </recommendedName>
</protein>
<gene>
    <name evidence="2" type="ORF">II3_05757</name>
</gene>
<reference evidence="2 3" key="1">
    <citation type="submission" date="2012-04" db="EMBL/GenBank/DDBJ databases">
        <title>The Genome Sequence of Bacillus cereus MC67.</title>
        <authorList>
            <consortium name="The Broad Institute Genome Sequencing Platform"/>
            <consortium name="The Broad Institute Genome Sequencing Center for Infectious Disease"/>
            <person name="Feldgarden M."/>
            <person name="Van der Auwera G.A."/>
            <person name="Mahillon J."/>
            <person name="Duprez V."/>
            <person name="Timmery S."/>
            <person name="Mattelet C."/>
            <person name="Dierick K."/>
            <person name="Sun M."/>
            <person name="Yu Z."/>
            <person name="Zhu L."/>
            <person name="Hu X."/>
            <person name="Shank E.B."/>
            <person name="Swiecicka I."/>
            <person name="Hansen B.M."/>
            <person name="Andrup L."/>
            <person name="Young S.K."/>
            <person name="Zeng Q."/>
            <person name="Gargeya S."/>
            <person name="Fitzgerald M."/>
            <person name="Haas B."/>
            <person name="Abouelleil A."/>
            <person name="Alvarado L."/>
            <person name="Arachchi H.M."/>
            <person name="Berlin A."/>
            <person name="Chapman S.B."/>
            <person name="Goldberg J."/>
            <person name="Griggs A."/>
            <person name="Gujja S."/>
            <person name="Hansen M."/>
            <person name="Howarth C."/>
            <person name="Imamovic A."/>
            <person name="Larimer J."/>
            <person name="McCowen C."/>
            <person name="Montmayeur A."/>
            <person name="Murphy C."/>
            <person name="Neiman D."/>
            <person name="Pearson M."/>
            <person name="Priest M."/>
            <person name="Roberts A."/>
            <person name="Saif S."/>
            <person name="Shea T."/>
            <person name="Sisk P."/>
            <person name="Sykes S."/>
            <person name="Wortman J."/>
            <person name="Nusbaum C."/>
            <person name="Birren B."/>
        </authorList>
    </citation>
    <scope>NUCLEOTIDE SEQUENCE [LARGE SCALE GENOMIC DNA]</scope>
    <source>
        <strain evidence="2 3">MC67</strain>
    </source>
</reference>
<dbReference type="Proteomes" id="UP000006997">
    <property type="component" value="Unassembled WGS sequence"/>
</dbReference>
<feature type="transmembrane region" description="Helical" evidence="1">
    <location>
        <begin position="492"/>
        <end position="511"/>
    </location>
</feature>
<dbReference type="AlphaFoldDB" id="J8DYJ9"/>
<dbReference type="EMBL" id="AHEN01000072">
    <property type="protein sequence ID" value="EJQ89801.1"/>
    <property type="molecule type" value="Genomic_DNA"/>
</dbReference>
<feature type="transmembrane region" description="Helical" evidence="1">
    <location>
        <begin position="532"/>
        <end position="552"/>
    </location>
</feature>
<feature type="transmembrane region" description="Helical" evidence="1">
    <location>
        <begin position="278"/>
        <end position="298"/>
    </location>
</feature>
<evidence type="ECO:0008006" key="4">
    <source>
        <dbReference type="Google" id="ProtNLM"/>
    </source>
</evidence>
<feature type="transmembrane region" description="Helical" evidence="1">
    <location>
        <begin position="226"/>
        <end position="246"/>
    </location>
</feature>
<dbReference type="SUPFAM" id="SSF48371">
    <property type="entry name" value="ARM repeat"/>
    <property type="match status" value="1"/>
</dbReference>
<evidence type="ECO:0000313" key="3">
    <source>
        <dbReference type="Proteomes" id="UP000006997"/>
    </source>
</evidence>
<name>J8DYJ9_BACCE</name>